<evidence type="ECO:0000256" key="22">
    <source>
        <dbReference type="SAM" id="MobiDB-lite"/>
    </source>
</evidence>
<dbReference type="PANTHER" id="PTHR45817:SF4">
    <property type="entry name" value="LYSYL OXIDASE-LIKE-RELATED"/>
    <property type="match status" value="1"/>
</dbReference>
<dbReference type="SUPFAM" id="SSF56487">
    <property type="entry name" value="SRCR-like"/>
    <property type="match status" value="2"/>
</dbReference>
<dbReference type="PROSITE" id="PS00926">
    <property type="entry name" value="LYSYL_OXIDASE"/>
    <property type="match status" value="1"/>
</dbReference>
<evidence type="ECO:0000259" key="24">
    <source>
        <dbReference type="PROSITE" id="PS50287"/>
    </source>
</evidence>
<name>A0A6J8CIU0_MYTCO</name>
<sequence length="994" mass="111516">MELIKVFAFILSVTYVKSYPFSEGDIRLIGGSSSSEGTVLVFHDNKWGSICDNNWDIRDAHVVCRQLGYPRALQYVHGSRFGRGRRRVWLTDVYCRGSEPNISACWNPGWGTFYRRHRNSCGGHRHSAGAVCLRIPTPASTTLPPTSNIDGNVIESAIVQNSDRVEVINSPSHNVLLGDEADNIPIDRRSQALDLGDEGNNVPIDRRTQVSDQIEEISIERVTTKTTTHKPTTRKTTSPTTTTTKKQTTTKPSTTTVKPTTTTTTPTTTTMTTTPTTTTTTPSTTTTPKPTTTKRSTTIFYLAARLPRRMRVGTWTMDKDVKMWVMPLRRGGYLVAKPGESTKTITKEEYIHIRHEIMKPPEMTTPFVPVSNEIQDDETTEEDQSRERMKADDPRIILEDTEGANSDSSQDILIKSEDNDKNDVDEEVQDMLTEKVSEDDLDNRSFNVEQTSPLPTTQKTSTQKQTTTTTKPTTTSTTTKRPTTTTTTPKPTTTPTTTLKTTTKPTTVLRTTQGRVTRQSTVNDRADGLPALTVGSWVLDREVVLWVLKLRDGKFMISKPGERPTKYTRGEYINMRRQILRESATTPAPTRQQSRQSNSRSRAQDDDPSVQSGRLPLGNSQSLSLGNVAEGGNTIRGNNVNERIGTSSVNTGLPSGFHAHRHRHGNRADNRHKRVQVKLSGGRHDNDGRIEVLPPDQDVWGVICGDHWSIREAMVACRHFGVGYAMQAAKTSQFGGKYQKKYYSRVRCKGTEKSLAHCNWEEHSGMVQCTRSDAVAAIVCSKKLPDLEPSTYMVETTSFLQDRHMYYLTCAMEENCLAKSAYEIKKTSPRWRTSTRRLLRFSSVVKNIGTAEFKPASSRSDWEWHACHMHYHSMEIFAHYDITDLNGNRIAEGLKASFCLEDSACDRGVYPKFNCQGYGEQGISVGCSDNYMADIDCQWIDITDMKPGNYKFKLEVNPSLFVPEITFENNGMSCDLHYSGYYARITSCKLHSIL</sequence>
<keyword evidence="17" id="KW-0675">Receptor</keyword>
<keyword evidence="11" id="KW-0801">TPQ</keyword>
<evidence type="ECO:0000256" key="17">
    <source>
        <dbReference type="ARBA" id="ARBA00023170"/>
    </source>
</evidence>
<feature type="region of interest" description="Disordered" evidence="22">
    <location>
        <begin position="580"/>
        <end position="643"/>
    </location>
</feature>
<feature type="disulfide bond" evidence="21">
    <location>
        <begin position="95"/>
        <end position="105"/>
    </location>
</feature>
<evidence type="ECO:0000256" key="7">
    <source>
        <dbReference type="ARBA" id="ARBA00022692"/>
    </source>
</evidence>
<dbReference type="PROSITE" id="PS50287">
    <property type="entry name" value="SRCR_2"/>
    <property type="match status" value="2"/>
</dbReference>
<evidence type="ECO:0000256" key="6">
    <source>
        <dbReference type="ARBA" id="ARBA00022525"/>
    </source>
</evidence>
<evidence type="ECO:0000256" key="16">
    <source>
        <dbReference type="ARBA" id="ARBA00023157"/>
    </source>
</evidence>
<dbReference type="InterPro" id="IPR001190">
    <property type="entry name" value="SRCR"/>
</dbReference>
<dbReference type="EC" id="1.4.3.13" evidence="19"/>
<dbReference type="InterPro" id="IPR050912">
    <property type="entry name" value="LOX-like_protein"/>
</dbReference>
<evidence type="ECO:0000256" key="13">
    <source>
        <dbReference type="ARBA" id="ARBA00023002"/>
    </source>
</evidence>
<protein>
    <recommendedName>
        <fullName evidence="19">protein-lysine 6-oxidase</fullName>
        <ecNumber evidence="19">1.4.3.13</ecNumber>
    </recommendedName>
</protein>
<proteinExistence type="inferred from homology"/>
<evidence type="ECO:0000256" key="14">
    <source>
        <dbReference type="ARBA" id="ARBA00023008"/>
    </source>
</evidence>
<dbReference type="Gene3D" id="3.10.250.10">
    <property type="entry name" value="SRCR-like domain"/>
    <property type="match status" value="2"/>
</dbReference>
<keyword evidence="26" id="KW-1185">Reference proteome</keyword>
<comment type="cofactor">
    <cofactor evidence="1">
        <name>Cu cation</name>
        <dbReference type="ChEBI" id="CHEBI:23378"/>
    </cofactor>
</comment>
<gene>
    <name evidence="25" type="ORF">MCOR_29739</name>
</gene>
<feature type="domain" description="SRCR" evidence="24">
    <location>
        <begin position="677"/>
        <end position="781"/>
    </location>
</feature>
<keyword evidence="16 21" id="KW-1015">Disulfide bond</keyword>
<feature type="compositionally biased region" description="Low complexity" evidence="22">
    <location>
        <begin position="591"/>
        <end position="601"/>
    </location>
</feature>
<feature type="signal peptide" evidence="23">
    <location>
        <begin position="1"/>
        <end position="18"/>
    </location>
</feature>
<dbReference type="Pfam" id="PF01186">
    <property type="entry name" value="Lysyl_oxidase"/>
    <property type="match status" value="1"/>
</dbReference>
<evidence type="ECO:0000256" key="10">
    <source>
        <dbReference type="ARBA" id="ARBA00022737"/>
    </source>
</evidence>
<feature type="compositionally biased region" description="Low complexity" evidence="22">
    <location>
        <begin position="451"/>
        <end position="505"/>
    </location>
</feature>
<evidence type="ECO:0000313" key="25">
    <source>
        <dbReference type="EMBL" id="CAC5395027.1"/>
    </source>
</evidence>
<evidence type="ECO:0000256" key="20">
    <source>
        <dbReference type="ARBA" id="ARBA00047861"/>
    </source>
</evidence>
<dbReference type="GO" id="GO:0005507">
    <property type="term" value="F:copper ion binding"/>
    <property type="evidence" value="ECO:0007669"/>
    <property type="project" value="InterPro"/>
</dbReference>
<evidence type="ECO:0000256" key="21">
    <source>
        <dbReference type="PROSITE-ProRule" id="PRU00196"/>
    </source>
</evidence>
<keyword evidence="12" id="KW-1133">Transmembrane helix</keyword>
<dbReference type="EMBL" id="CACVKT020005427">
    <property type="protein sequence ID" value="CAC5395027.1"/>
    <property type="molecule type" value="Genomic_DNA"/>
</dbReference>
<dbReference type="Pfam" id="PF00530">
    <property type="entry name" value="SRCR"/>
    <property type="match status" value="2"/>
</dbReference>
<dbReference type="GO" id="GO:0005615">
    <property type="term" value="C:extracellular space"/>
    <property type="evidence" value="ECO:0007669"/>
    <property type="project" value="TreeGrafter"/>
</dbReference>
<feature type="compositionally biased region" description="Low complexity" evidence="22">
    <location>
        <begin position="234"/>
        <end position="293"/>
    </location>
</feature>
<evidence type="ECO:0000256" key="12">
    <source>
        <dbReference type="ARBA" id="ARBA00022989"/>
    </source>
</evidence>
<keyword evidence="8" id="KW-0479">Metal-binding</keyword>
<dbReference type="InterPro" id="IPR019828">
    <property type="entry name" value="Lysyl_oxidase_CS"/>
</dbReference>
<keyword evidence="13 25" id="KW-0560">Oxidoreductase</keyword>
<organism evidence="25 26">
    <name type="scientific">Mytilus coruscus</name>
    <name type="common">Sea mussel</name>
    <dbReference type="NCBI Taxonomy" id="42192"/>
    <lineage>
        <taxon>Eukaryota</taxon>
        <taxon>Metazoa</taxon>
        <taxon>Spiralia</taxon>
        <taxon>Lophotrochozoa</taxon>
        <taxon>Mollusca</taxon>
        <taxon>Bivalvia</taxon>
        <taxon>Autobranchia</taxon>
        <taxon>Pteriomorphia</taxon>
        <taxon>Mytilida</taxon>
        <taxon>Mytiloidea</taxon>
        <taxon>Mytilidae</taxon>
        <taxon>Mytilinae</taxon>
        <taxon>Mytilus</taxon>
    </lineage>
</organism>
<evidence type="ECO:0000256" key="3">
    <source>
        <dbReference type="ARBA" id="ARBA00004239"/>
    </source>
</evidence>
<comment type="caution">
    <text evidence="21">Lacks conserved residue(s) required for the propagation of feature annotation.</text>
</comment>
<dbReference type="OrthoDB" id="547291at2759"/>
<dbReference type="PRINTS" id="PR00074">
    <property type="entry name" value="LYSYLOXIDASE"/>
</dbReference>
<feature type="chain" id="PRO_5027103817" description="protein-lysine 6-oxidase" evidence="23">
    <location>
        <begin position="19"/>
        <end position="994"/>
    </location>
</feature>
<dbReference type="InterPro" id="IPR036772">
    <property type="entry name" value="SRCR-like_dom_sf"/>
</dbReference>
<feature type="domain" description="SRCR" evidence="24">
    <location>
        <begin position="26"/>
        <end position="133"/>
    </location>
</feature>
<evidence type="ECO:0000256" key="23">
    <source>
        <dbReference type="SAM" id="SignalP"/>
    </source>
</evidence>
<feature type="compositionally biased region" description="Basic and acidic residues" evidence="22">
    <location>
        <begin position="383"/>
        <end position="398"/>
    </location>
</feature>
<comment type="similarity">
    <text evidence="4">Belongs to the lysyl oxidase family.</text>
</comment>
<dbReference type="AlphaFoldDB" id="A0A6J8CIU0"/>
<reference evidence="25 26" key="1">
    <citation type="submission" date="2020-06" db="EMBL/GenBank/DDBJ databases">
        <authorList>
            <person name="Li R."/>
            <person name="Bekaert M."/>
        </authorList>
    </citation>
    <scope>NUCLEOTIDE SEQUENCE [LARGE SCALE GENOMIC DNA]</scope>
    <source>
        <strain evidence="26">wild</strain>
    </source>
</reference>
<keyword evidence="5" id="KW-0886">LTQ</keyword>
<evidence type="ECO:0000313" key="26">
    <source>
        <dbReference type="Proteomes" id="UP000507470"/>
    </source>
</evidence>
<feature type="disulfide bond" evidence="21">
    <location>
        <begin position="748"/>
        <end position="758"/>
    </location>
</feature>
<evidence type="ECO:0000256" key="19">
    <source>
        <dbReference type="ARBA" id="ARBA00038869"/>
    </source>
</evidence>
<dbReference type="PRINTS" id="PR00258">
    <property type="entry name" value="SPERACTRCPTR"/>
</dbReference>
<accession>A0A6J8CIU0</accession>
<comment type="subcellular location">
    <subcellularLocation>
        <location evidence="2">Membrane</location>
        <topology evidence="2">Single-pass membrane protein</topology>
    </subcellularLocation>
    <subcellularLocation>
        <location evidence="3">Secreted</location>
        <location evidence="3">Extracellular space</location>
    </subcellularLocation>
</comment>
<evidence type="ECO:0000256" key="9">
    <source>
        <dbReference type="ARBA" id="ARBA00022729"/>
    </source>
</evidence>
<keyword evidence="15" id="KW-0472">Membrane</keyword>
<keyword evidence="9 23" id="KW-0732">Signal</keyword>
<evidence type="ECO:0000256" key="8">
    <source>
        <dbReference type="ARBA" id="ARBA00022723"/>
    </source>
</evidence>
<keyword evidence="6" id="KW-0964">Secreted</keyword>
<dbReference type="GO" id="GO:0016020">
    <property type="term" value="C:membrane"/>
    <property type="evidence" value="ECO:0007669"/>
    <property type="project" value="UniProtKB-SubCell"/>
</dbReference>
<dbReference type="InterPro" id="IPR001695">
    <property type="entry name" value="Lysyl_oxidase"/>
</dbReference>
<evidence type="ECO:0000256" key="1">
    <source>
        <dbReference type="ARBA" id="ARBA00001935"/>
    </source>
</evidence>
<keyword evidence="10" id="KW-0677">Repeat</keyword>
<keyword evidence="18" id="KW-0325">Glycoprotein</keyword>
<keyword evidence="14" id="KW-0186">Copper</keyword>
<evidence type="ECO:0000256" key="4">
    <source>
        <dbReference type="ARBA" id="ARBA00007492"/>
    </source>
</evidence>
<dbReference type="GO" id="GO:0004720">
    <property type="term" value="F:protein-lysine 6-oxidase activity"/>
    <property type="evidence" value="ECO:0007669"/>
    <property type="project" value="UniProtKB-EC"/>
</dbReference>
<evidence type="ECO:0000256" key="15">
    <source>
        <dbReference type="ARBA" id="ARBA00023136"/>
    </source>
</evidence>
<dbReference type="PANTHER" id="PTHR45817">
    <property type="entry name" value="LYSYL OXIDASE-LIKE-RELATED"/>
    <property type="match status" value="1"/>
</dbReference>
<evidence type="ECO:0000256" key="5">
    <source>
        <dbReference type="ARBA" id="ARBA00022477"/>
    </source>
</evidence>
<evidence type="ECO:0000256" key="11">
    <source>
        <dbReference type="ARBA" id="ARBA00022772"/>
    </source>
</evidence>
<dbReference type="Proteomes" id="UP000507470">
    <property type="component" value="Unassembled WGS sequence"/>
</dbReference>
<comment type="catalytic activity">
    <reaction evidence="20">
        <text>L-lysyl-[protein] + O2 + H2O = (S)-2-amino-6-oxohexanoyl-[protein] + H2O2 + NH4(+)</text>
        <dbReference type="Rhea" id="RHEA:24544"/>
        <dbReference type="Rhea" id="RHEA-COMP:9752"/>
        <dbReference type="Rhea" id="RHEA-COMP:12448"/>
        <dbReference type="ChEBI" id="CHEBI:15377"/>
        <dbReference type="ChEBI" id="CHEBI:15379"/>
        <dbReference type="ChEBI" id="CHEBI:16240"/>
        <dbReference type="ChEBI" id="CHEBI:28938"/>
        <dbReference type="ChEBI" id="CHEBI:29969"/>
        <dbReference type="ChEBI" id="CHEBI:131803"/>
        <dbReference type="EC" id="1.4.3.13"/>
    </reaction>
</comment>
<feature type="region of interest" description="Disordered" evidence="22">
    <location>
        <begin position="224"/>
        <end position="293"/>
    </location>
</feature>
<evidence type="ECO:0000256" key="2">
    <source>
        <dbReference type="ARBA" id="ARBA00004167"/>
    </source>
</evidence>
<dbReference type="FunFam" id="3.10.250.10:FF:000007">
    <property type="entry name" value="Soluble scavenger receptor cysteine-rich domain-containing protein SSC5D"/>
    <property type="match status" value="1"/>
</dbReference>
<feature type="region of interest" description="Disordered" evidence="22">
    <location>
        <begin position="362"/>
        <end position="505"/>
    </location>
</feature>
<evidence type="ECO:0000256" key="18">
    <source>
        <dbReference type="ARBA" id="ARBA00023180"/>
    </source>
</evidence>
<dbReference type="SMART" id="SM00202">
    <property type="entry name" value="SR"/>
    <property type="match status" value="2"/>
</dbReference>
<dbReference type="FunFam" id="3.10.250.10:FF:000016">
    <property type="entry name" value="Scavenger receptor cysteine-rich protein type 12"/>
    <property type="match status" value="1"/>
</dbReference>
<keyword evidence="7" id="KW-0812">Transmembrane</keyword>